<evidence type="ECO:0000313" key="2">
    <source>
        <dbReference type="EMBL" id="KSU06054.1"/>
    </source>
</evidence>
<accession>A0A0V8CXM6</accession>
<protein>
    <submittedName>
        <fullName evidence="2">Uncharacterized protein</fullName>
    </submittedName>
</protein>
<dbReference type="PATRIC" id="fig|1360.106.peg.2657"/>
<gene>
    <name evidence="2" type="ORF">LMG8520_2193</name>
</gene>
<dbReference type="AlphaFoldDB" id="A0A0V8CXM6"/>
<name>A0A0V8CXM6_LACLL</name>
<keyword evidence="1" id="KW-0732">Signal</keyword>
<evidence type="ECO:0000256" key="1">
    <source>
        <dbReference type="SAM" id="SignalP"/>
    </source>
</evidence>
<dbReference type="RefSeq" id="WP_058210332.1">
    <property type="nucleotide sequence ID" value="NZ_LKLP01000113.1"/>
</dbReference>
<feature type="chain" id="PRO_5006891272" evidence="1">
    <location>
        <begin position="29"/>
        <end position="102"/>
    </location>
</feature>
<sequence>MKKFKTKFITLALASAVIAVGYSTAASADSVEATTPNSTPTISLRSNVEFQGGGSKQFTYIKDYANGYLAYDNWFKRYVYVVTRNPAGAAFYVVSKNFVYSV</sequence>
<feature type="signal peptide" evidence="1">
    <location>
        <begin position="1"/>
        <end position="28"/>
    </location>
</feature>
<organism evidence="2 3">
    <name type="scientific">Lactococcus lactis subsp. lactis</name>
    <name type="common">Streptococcus lactis</name>
    <dbReference type="NCBI Taxonomy" id="1360"/>
    <lineage>
        <taxon>Bacteria</taxon>
        <taxon>Bacillati</taxon>
        <taxon>Bacillota</taxon>
        <taxon>Bacilli</taxon>
        <taxon>Lactobacillales</taxon>
        <taxon>Streptococcaceae</taxon>
        <taxon>Lactococcus</taxon>
    </lineage>
</organism>
<evidence type="ECO:0000313" key="3">
    <source>
        <dbReference type="Proteomes" id="UP000054230"/>
    </source>
</evidence>
<dbReference type="EMBL" id="LKLP01000113">
    <property type="protein sequence ID" value="KSU06054.1"/>
    <property type="molecule type" value="Genomic_DNA"/>
</dbReference>
<comment type="caution">
    <text evidence="2">The sequence shown here is derived from an EMBL/GenBank/DDBJ whole genome shotgun (WGS) entry which is preliminary data.</text>
</comment>
<reference evidence="3" key="1">
    <citation type="submission" date="2015-10" db="EMBL/GenBank/DDBJ databases">
        <title>Draft Genome Sequences of 11 Lactococcus lactis subspecies cremoris strains.</title>
        <authorList>
            <person name="Wels M."/>
            <person name="Backus L."/>
            <person name="Boekhorst J."/>
            <person name="Dijkstra A."/>
            <person name="Beerthuizen M."/>
            <person name="Kelly W."/>
            <person name="Siezen R."/>
            <person name="Bachmann H."/>
            <person name="Van Hijum S."/>
        </authorList>
    </citation>
    <scope>NUCLEOTIDE SEQUENCE [LARGE SCALE GENOMIC DNA]</scope>
    <source>
        <strain evidence="3">LMG8520</strain>
    </source>
</reference>
<dbReference type="Proteomes" id="UP000054230">
    <property type="component" value="Unassembled WGS sequence"/>
</dbReference>
<proteinExistence type="predicted"/>